<sequence>MCLVESSLEYDACFHFEYSPKIKCFEAQPLGFMYEFEGKSNRYTPDFLLTNTSNKQQLIEIKPNTILNN</sequence>
<keyword evidence="2" id="KW-0378">Hydrolase</keyword>
<evidence type="ECO:0000313" key="3">
    <source>
        <dbReference type="Proteomes" id="UP000310249"/>
    </source>
</evidence>
<evidence type="ECO:0000259" key="1">
    <source>
        <dbReference type="Pfam" id="PF08722"/>
    </source>
</evidence>
<dbReference type="Proteomes" id="UP000310249">
    <property type="component" value="Unassembled WGS sequence"/>
</dbReference>
<name>A0A5S3WJM8_9GAMM</name>
<dbReference type="Gene3D" id="3.40.91.30">
    <property type="match status" value="1"/>
</dbReference>
<gene>
    <name evidence="2" type="ORF">CWB99_15985</name>
</gene>
<comment type="caution">
    <text evidence="2">The sequence shown here is derived from an EMBL/GenBank/DDBJ whole genome shotgun (WGS) entry which is preliminary data.</text>
</comment>
<feature type="domain" description="TnsA endonuclease N-terminal" evidence="1">
    <location>
        <begin position="19"/>
        <end position="68"/>
    </location>
</feature>
<feature type="non-terminal residue" evidence="2">
    <location>
        <position position="69"/>
    </location>
</feature>
<dbReference type="Pfam" id="PF08722">
    <property type="entry name" value="Tn7_TnsA-like_N"/>
    <property type="match status" value="1"/>
</dbReference>
<dbReference type="GO" id="GO:0004519">
    <property type="term" value="F:endonuclease activity"/>
    <property type="evidence" value="ECO:0007669"/>
    <property type="project" value="UniProtKB-KW"/>
</dbReference>
<accession>A0A5S3WJM8</accession>
<dbReference type="InterPro" id="IPR014833">
    <property type="entry name" value="TnsA_N"/>
</dbReference>
<evidence type="ECO:0000313" key="2">
    <source>
        <dbReference type="EMBL" id="TMP27012.1"/>
    </source>
</evidence>
<reference evidence="3" key="2">
    <citation type="submission" date="2019-06" db="EMBL/GenBank/DDBJ databases">
        <title>Co-occurence of chitin degradation, pigmentation and bioactivity in marine Pseudoalteromonas.</title>
        <authorList>
            <person name="Sonnenschein E.C."/>
            <person name="Bech P.K."/>
        </authorList>
    </citation>
    <scope>NUCLEOTIDE SEQUENCE [LARGE SCALE GENOMIC DNA]</scope>
    <source>
        <strain evidence="3">S2676</strain>
    </source>
</reference>
<keyword evidence="2" id="KW-0255">Endonuclease</keyword>
<protein>
    <submittedName>
        <fullName evidence="2">Endonuclease</fullName>
    </submittedName>
</protein>
<proteinExistence type="predicted"/>
<reference evidence="2 3" key="1">
    <citation type="submission" date="2018-01" db="EMBL/GenBank/DDBJ databases">
        <authorList>
            <person name="Paulsen S."/>
            <person name="Gram L.K."/>
        </authorList>
    </citation>
    <scope>NUCLEOTIDE SEQUENCE [LARGE SCALE GENOMIC DNA]</scope>
    <source>
        <strain evidence="2 3">S2676</strain>
    </source>
</reference>
<organism evidence="2 3">
    <name type="scientific">Pseudoalteromonas rubra</name>
    <dbReference type="NCBI Taxonomy" id="43658"/>
    <lineage>
        <taxon>Bacteria</taxon>
        <taxon>Pseudomonadati</taxon>
        <taxon>Pseudomonadota</taxon>
        <taxon>Gammaproteobacteria</taxon>
        <taxon>Alteromonadales</taxon>
        <taxon>Pseudoalteromonadaceae</taxon>
        <taxon>Pseudoalteromonas</taxon>
    </lineage>
</organism>
<dbReference type="EMBL" id="PNCI01000037">
    <property type="protein sequence ID" value="TMP27012.1"/>
    <property type="molecule type" value="Genomic_DNA"/>
</dbReference>
<keyword evidence="2" id="KW-0540">Nuclease</keyword>
<dbReference type="AlphaFoldDB" id="A0A5S3WJM8"/>